<dbReference type="Proteomes" id="UP001428341">
    <property type="component" value="Unassembled WGS sequence"/>
</dbReference>
<comment type="caution">
    <text evidence="2">The sequence shown here is derived from an EMBL/GenBank/DDBJ whole genome shotgun (WGS) entry which is preliminary data.</text>
</comment>
<name>A0AAP0LUT8_9ROSI</name>
<accession>A0AAP0LUT8</accession>
<evidence type="ECO:0000313" key="3">
    <source>
        <dbReference type="Proteomes" id="UP001428341"/>
    </source>
</evidence>
<dbReference type="AlphaFoldDB" id="A0AAP0LUT8"/>
<keyword evidence="1" id="KW-0812">Transmembrane</keyword>
<evidence type="ECO:0000256" key="1">
    <source>
        <dbReference type="SAM" id="Phobius"/>
    </source>
</evidence>
<keyword evidence="1" id="KW-1133">Transmembrane helix</keyword>
<protein>
    <submittedName>
        <fullName evidence="2">Uncharacterized protein</fullName>
    </submittedName>
</protein>
<dbReference type="EMBL" id="JBCGBO010000024">
    <property type="protein sequence ID" value="KAK9183493.1"/>
    <property type="molecule type" value="Genomic_DNA"/>
</dbReference>
<sequence length="110" mass="12712">MADQNLRIMLRRGGTHSNYSIFDFGNRARRRRLRECLVFSSLQFSLLVAKKTIMPGICRESFYLTTLFTSIAAACLPMTLFALAQLPLYFDLIWAIFKKVPQHSYKVISD</sequence>
<gene>
    <name evidence="2" type="ORF">WN944_026645</name>
</gene>
<keyword evidence="1" id="KW-0472">Membrane</keyword>
<reference evidence="2 3" key="1">
    <citation type="submission" date="2024-05" db="EMBL/GenBank/DDBJ databases">
        <title>Haplotype-resolved chromosome-level genome assembly of Huyou (Citrus changshanensis).</title>
        <authorList>
            <person name="Miao C."/>
            <person name="Chen W."/>
            <person name="Wu Y."/>
            <person name="Wang L."/>
            <person name="Zhao S."/>
            <person name="Grierson D."/>
            <person name="Xu C."/>
            <person name="Chen K."/>
        </authorList>
    </citation>
    <scope>NUCLEOTIDE SEQUENCE [LARGE SCALE GENOMIC DNA]</scope>
    <source>
        <strain evidence="2">01-14</strain>
        <tissue evidence="2">Leaf</tissue>
    </source>
</reference>
<keyword evidence="3" id="KW-1185">Reference proteome</keyword>
<organism evidence="2 3">
    <name type="scientific">Citrus x changshan-huyou</name>
    <dbReference type="NCBI Taxonomy" id="2935761"/>
    <lineage>
        <taxon>Eukaryota</taxon>
        <taxon>Viridiplantae</taxon>
        <taxon>Streptophyta</taxon>
        <taxon>Embryophyta</taxon>
        <taxon>Tracheophyta</taxon>
        <taxon>Spermatophyta</taxon>
        <taxon>Magnoliopsida</taxon>
        <taxon>eudicotyledons</taxon>
        <taxon>Gunneridae</taxon>
        <taxon>Pentapetalae</taxon>
        <taxon>rosids</taxon>
        <taxon>malvids</taxon>
        <taxon>Sapindales</taxon>
        <taxon>Rutaceae</taxon>
        <taxon>Aurantioideae</taxon>
        <taxon>Citrus</taxon>
    </lineage>
</organism>
<feature type="transmembrane region" description="Helical" evidence="1">
    <location>
        <begin position="63"/>
        <end position="90"/>
    </location>
</feature>
<proteinExistence type="predicted"/>
<evidence type="ECO:0000313" key="2">
    <source>
        <dbReference type="EMBL" id="KAK9183493.1"/>
    </source>
</evidence>